<dbReference type="PANTHER" id="PTHR11106:SF111">
    <property type="entry name" value="MACRO DOMAIN-CONTAINING PROTEIN"/>
    <property type="match status" value="1"/>
</dbReference>
<feature type="domain" description="Macro" evidence="1">
    <location>
        <begin position="38"/>
        <end position="216"/>
    </location>
</feature>
<dbReference type="CDD" id="cd02907">
    <property type="entry name" value="Macro_Af1521_BAL-like"/>
    <property type="match status" value="1"/>
</dbReference>
<evidence type="ECO:0000259" key="1">
    <source>
        <dbReference type="PROSITE" id="PS51154"/>
    </source>
</evidence>
<dbReference type="AlphaFoldDB" id="A0A088E4K8"/>
<dbReference type="InterPro" id="IPR043472">
    <property type="entry name" value="Macro_dom-like"/>
</dbReference>
<evidence type="ECO:0000313" key="2">
    <source>
        <dbReference type="EMBL" id="AIM27251.1"/>
    </source>
</evidence>
<dbReference type="NCBIfam" id="NF001667">
    <property type="entry name" value="PRK00431.2-3"/>
    <property type="match status" value="1"/>
</dbReference>
<dbReference type="Pfam" id="PF01661">
    <property type="entry name" value="Macro"/>
    <property type="match status" value="1"/>
</dbReference>
<dbReference type="RefSeq" id="WP_012021052.1">
    <property type="nucleotide sequence ID" value="NZ_CP031156.1"/>
</dbReference>
<protein>
    <submittedName>
        <fullName evidence="2">Appr-1-p processing domain protein</fullName>
    </submittedName>
</protein>
<dbReference type="PANTHER" id="PTHR11106">
    <property type="entry name" value="GANGLIOSIDE INDUCED DIFFERENTIATION ASSOCIATED PROTEIN 2-RELATED"/>
    <property type="match status" value="1"/>
</dbReference>
<proteinExistence type="predicted"/>
<dbReference type="NCBIfam" id="NF001668">
    <property type="entry name" value="PRK00431.2-4"/>
    <property type="match status" value="1"/>
</dbReference>
<dbReference type="Proteomes" id="UP000029084">
    <property type="component" value="Chromosome"/>
</dbReference>
<dbReference type="OrthoDB" id="15450at2157"/>
<dbReference type="EMBL" id="CP008822">
    <property type="protein sequence ID" value="AIM27251.1"/>
    <property type="molecule type" value="Genomic_DNA"/>
</dbReference>
<dbReference type="InterPro" id="IPR002589">
    <property type="entry name" value="Macro_dom"/>
</dbReference>
<reference evidence="2 3" key="1">
    <citation type="journal article" date="2014" name="J. Bacteriol.">
        <title>Role of an Archaeal PitA Transporter in the Copper and Arsenic Resistance of Metallosphaera sedula, an Extreme Thermoacidophile.</title>
        <authorList>
            <person name="McCarthy S."/>
            <person name="Ai C."/>
            <person name="Wheaton G."/>
            <person name="Tevatia R."/>
            <person name="Eckrich V."/>
            <person name="Kelly R."/>
            <person name="Blum P."/>
        </authorList>
    </citation>
    <scope>NUCLEOTIDE SEQUENCE [LARGE SCALE GENOMIC DNA]</scope>
    <source>
        <strain evidence="2 3">CuR1</strain>
    </source>
</reference>
<dbReference type="OMA" id="AKWVIHT"/>
<evidence type="ECO:0000313" key="3">
    <source>
        <dbReference type="Proteomes" id="UP000029084"/>
    </source>
</evidence>
<dbReference type="SUPFAM" id="SSF52949">
    <property type="entry name" value="Macro domain-like"/>
    <property type="match status" value="1"/>
</dbReference>
<organism evidence="2 3">
    <name type="scientific">Metallosphaera sedula</name>
    <dbReference type="NCBI Taxonomy" id="43687"/>
    <lineage>
        <taxon>Archaea</taxon>
        <taxon>Thermoproteota</taxon>
        <taxon>Thermoprotei</taxon>
        <taxon>Sulfolobales</taxon>
        <taxon>Sulfolobaceae</taxon>
        <taxon>Metallosphaera</taxon>
    </lineage>
</organism>
<gene>
    <name evidence="2" type="ORF">HA72_1101</name>
</gene>
<accession>A0A088E4K8</accession>
<sequence length="220" mass="24506">MSPKLVIHNHHIRSERRIVEDFTLTGASQRERFKIVLEDYLVKTFNLGFEVDLMKGDITKIEADAIVNAANSYLSHGGGVAWAIVRRGGEAIQRESDQYVREHGPVPVGEVAVTGAGSLRAKYVIHAVGPRYGLEGEDKLHSAIRRSLEKAEELGLRSLALPAISTGIYGYPMEVCARVMASVLRSYKPKILEKVIVVLYDDMAYSTFEKVFTRELQESS</sequence>
<dbReference type="SMART" id="SM00506">
    <property type="entry name" value="A1pp"/>
    <property type="match status" value="1"/>
</dbReference>
<dbReference type="PROSITE" id="PS51154">
    <property type="entry name" value="MACRO"/>
    <property type="match status" value="1"/>
</dbReference>
<dbReference type="Gene3D" id="3.40.220.10">
    <property type="entry name" value="Leucine Aminopeptidase, subunit E, domain 1"/>
    <property type="match status" value="1"/>
</dbReference>
<name>A0A088E4K8_9CREN</name>